<feature type="transmembrane region" description="Helical" evidence="1">
    <location>
        <begin position="118"/>
        <end position="139"/>
    </location>
</feature>
<protein>
    <recommendedName>
        <fullName evidence="4">DUF1761 domain-containing protein</fullName>
    </recommendedName>
</protein>
<reference evidence="2 3" key="1">
    <citation type="submission" date="2020-08" db="EMBL/GenBank/DDBJ databases">
        <title>Genomic Encyclopedia of Type Strains, Phase IV (KMG-IV): sequencing the most valuable type-strain genomes for metagenomic binning, comparative biology and taxonomic classification.</title>
        <authorList>
            <person name="Goeker M."/>
        </authorList>
    </citation>
    <scope>NUCLEOTIDE SEQUENCE [LARGE SCALE GENOMIC DNA]</scope>
    <source>
        <strain evidence="2 3">DSM 22368</strain>
    </source>
</reference>
<accession>A0A7X0JPK4</accession>
<proteinExistence type="predicted"/>
<name>A0A7X0JPK4_9GAMM</name>
<organism evidence="2 3">
    <name type="scientific">Pseudoteredinibacter isoporae</name>
    <dbReference type="NCBI Taxonomy" id="570281"/>
    <lineage>
        <taxon>Bacteria</taxon>
        <taxon>Pseudomonadati</taxon>
        <taxon>Pseudomonadota</taxon>
        <taxon>Gammaproteobacteria</taxon>
        <taxon>Cellvibrionales</taxon>
        <taxon>Cellvibrionaceae</taxon>
        <taxon>Pseudoteredinibacter</taxon>
    </lineage>
</organism>
<feature type="transmembrane region" description="Helical" evidence="1">
    <location>
        <begin position="86"/>
        <end position="106"/>
    </location>
</feature>
<keyword evidence="1" id="KW-1133">Transmembrane helix</keyword>
<dbReference type="RefSeq" id="WP_166852765.1">
    <property type="nucleotide sequence ID" value="NZ_JAAONY010000001.1"/>
</dbReference>
<dbReference type="EMBL" id="JACHHT010000001">
    <property type="protein sequence ID" value="MBB6519920.1"/>
    <property type="molecule type" value="Genomic_DNA"/>
</dbReference>
<dbReference type="Proteomes" id="UP000528457">
    <property type="component" value="Unassembled WGS sequence"/>
</dbReference>
<keyword evidence="1" id="KW-0472">Membrane</keyword>
<evidence type="ECO:0000256" key="1">
    <source>
        <dbReference type="SAM" id="Phobius"/>
    </source>
</evidence>
<dbReference type="AlphaFoldDB" id="A0A7X0JPK4"/>
<keyword evidence="3" id="KW-1185">Reference proteome</keyword>
<comment type="caution">
    <text evidence="2">The sequence shown here is derived from an EMBL/GenBank/DDBJ whole genome shotgun (WGS) entry which is preliminary data.</text>
</comment>
<feature type="transmembrane region" description="Helical" evidence="1">
    <location>
        <begin position="145"/>
        <end position="166"/>
    </location>
</feature>
<evidence type="ECO:0000313" key="2">
    <source>
        <dbReference type="EMBL" id="MBB6519920.1"/>
    </source>
</evidence>
<feature type="transmembrane region" description="Helical" evidence="1">
    <location>
        <begin position="7"/>
        <end position="26"/>
    </location>
</feature>
<evidence type="ECO:0008006" key="4">
    <source>
        <dbReference type="Google" id="ProtNLM"/>
    </source>
</evidence>
<evidence type="ECO:0000313" key="3">
    <source>
        <dbReference type="Proteomes" id="UP000528457"/>
    </source>
</evidence>
<dbReference type="InParanoid" id="A0A7X0JPK4"/>
<sequence length="176" mass="19641">MKKVLMASVVAGIIMFFWGFVSWTVLSWHQDVSHRFSDEAAMEASIKAQAPEAGIYFLPFEEEGFKEGGASMFASIVPEYHLNMPVTLGVGLLCYIISAFLVVMALRMTHGLSYGQRLGYICLLGLIIGFVGHFPYWNWMNFSTPYVLVMIVDSVISWLLAGLVIAKWIEGSQADE</sequence>
<gene>
    <name evidence="2" type="ORF">HNR48_000198</name>
</gene>
<keyword evidence="1" id="KW-0812">Transmembrane</keyword>